<proteinExistence type="inferred from homology"/>
<evidence type="ECO:0000313" key="7">
    <source>
        <dbReference type="Proteomes" id="UP001227126"/>
    </source>
</evidence>
<dbReference type="PANTHER" id="PTHR43060:SF15">
    <property type="entry name" value="3-HYDROXYISOBUTYRATE DEHYDROGENASE-LIKE 1, MITOCHONDRIAL-RELATED"/>
    <property type="match status" value="1"/>
</dbReference>
<keyword evidence="7" id="KW-1185">Reference proteome</keyword>
<dbReference type="PROSITE" id="PS00895">
    <property type="entry name" value="3_HYDROXYISOBUT_DH"/>
    <property type="match status" value="1"/>
</dbReference>
<evidence type="ECO:0000259" key="5">
    <source>
        <dbReference type="Pfam" id="PF14833"/>
    </source>
</evidence>
<evidence type="ECO:0000313" key="6">
    <source>
        <dbReference type="EMBL" id="MDK3072282.1"/>
    </source>
</evidence>
<feature type="domain" description="6-phosphogluconate dehydrogenase NADP-binding" evidence="4">
    <location>
        <begin position="13"/>
        <end position="173"/>
    </location>
</feature>
<dbReference type="PIRSF" id="PIRSF000103">
    <property type="entry name" value="HIBADH"/>
    <property type="match status" value="1"/>
</dbReference>
<dbReference type="Pfam" id="PF03446">
    <property type="entry name" value="NAD_binding_2"/>
    <property type="match status" value="1"/>
</dbReference>
<reference evidence="6 7" key="1">
    <citation type="submission" date="2023-05" db="EMBL/GenBank/DDBJ databases">
        <title>Sedimentitalea sp. nov. JM2-8.</title>
        <authorList>
            <person name="Huang J."/>
        </authorList>
    </citation>
    <scope>NUCLEOTIDE SEQUENCE [LARGE SCALE GENOMIC DNA]</scope>
    <source>
        <strain evidence="6 7">JM2-8</strain>
    </source>
</reference>
<dbReference type="Gene3D" id="1.10.1040.10">
    <property type="entry name" value="N-(1-d-carboxylethyl)-l-norvaline Dehydrogenase, domain 2"/>
    <property type="match status" value="1"/>
</dbReference>
<feature type="domain" description="3-hydroxyisobutyrate dehydrogenase-like NAD-binding" evidence="5">
    <location>
        <begin position="176"/>
        <end position="294"/>
    </location>
</feature>
<evidence type="ECO:0000256" key="2">
    <source>
        <dbReference type="ARBA" id="ARBA00023002"/>
    </source>
</evidence>
<dbReference type="InterPro" id="IPR013328">
    <property type="entry name" value="6PGD_dom2"/>
</dbReference>
<keyword evidence="2 6" id="KW-0560">Oxidoreductase</keyword>
<dbReference type="InterPro" id="IPR029154">
    <property type="entry name" value="HIBADH-like_NADP-bd"/>
</dbReference>
<protein>
    <submittedName>
        <fullName evidence="6">NAD(P)-dependent oxidoreductase</fullName>
        <ecNumber evidence="6">1.1.-.-</ecNumber>
    </submittedName>
</protein>
<evidence type="ECO:0000256" key="1">
    <source>
        <dbReference type="ARBA" id="ARBA00009080"/>
    </source>
</evidence>
<dbReference type="GO" id="GO:0016491">
    <property type="term" value="F:oxidoreductase activity"/>
    <property type="evidence" value="ECO:0007669"/>
    <property type="project" value="UniProtKB-KW"/>
</dbReference>
<dbReference type="EMBL" id="JASNJE010000003">
    <property type="protein sequence ID" value="MDK3072282.1"/>
    <property type="molecule type" value="Genomic_DNA"/>
</dbReference>
<dbReference type="SUPFAM" id="SSF48179">
    <property type="entry name" value="6-phosphogluconate dehydrogenase C-terminal domain-like"/>
    <property type="match status" value="1"/>
</dbReference>
<dbReference type="Proteomes" id="UP001227126">
    <property type="component" value="Unassembled WGS sequence"/>
</dbReference>
<sequence>MRQQGEHGMSKPKIGFIGLGLMGAAMVGRLQSLGYELTVMGNVTRPRIDAAVAAGATEAASPAELAAASDIVMLCMDTSESVEKRMRGEDGVIAGLTPGTIVIDFGTSLPGSTKDLGAEVAEKGATYLDAPLGRTPSHAVDGMLNIMCSGDKAAFDKVEPVLKDLGENVFHLGALGNGHTIKLINNFFAMTTANAMAEAFAMADRAGVGRQDLYDVMSAGPLKSGMMDFIKAYGIDGDPDVLAFSVRNAAKDVGYYGKMAEDLGAATIMSKCAREALNTAVDQGMGDAMVPEMVDFFARRFEK</sequence>
<dbReference type="InterPro" id="IPR006115">
    <property type="entry name" value="6PGDH_NADP-bd"/>
</dbReference>
<keyword evidence="3" id="KW-0520">NAD</keyword>
<comment type="similarity">
    <text evidence="1">Belongs to the HIBADH-related family.</text>
</comment>
<accession>A0ABT7FAZ6</accession>
<dbReference type="InterPro" id="IPR015815">
    <property type="entry name" value="HIBADH-related"/>
</dbReference>
<dbReference type="PANTHER" id="PTHR43060">
    <property type="entry name" value="3-HYDROXYISOBUTYRATE DEHYDROGENASE-LIKE 1, MITOCHONDRIAL-RELATED"/>
    <property type="match status" value="1"/>
</dbReference>
<gene>
    <name evidence="6" type="ORF">QO034_04090</name>
</gene>
<dbReference type="EC" id="1.1.-.-" evidence="6"/>
<dbReference type="InterPro" id="IPR008927">
    <property type="entry name" value="6-PGluconate_DH-like_C_sf"/>
</dbReference>
<evidence type="ECO:0000256" key="3">
    <source>
        <dbReference type="ARBA" id="ARBA00023027"/>
    </source>
</evidence>
<dbReference type="InterPro" id="IPR036291">
    <property type="entry name" value="NAD(P)-bd_dom_sf"/>
</dbReference>
<organism evidence="6 7">
    <name type="scientific">Sedimentitalea xiamensis</name>
    <dbReference type="NCBI Taxonomy" id="3050037"/>
    <lineage>
        <taxon>Bacteria</taxon>
        <taxon>Pseudomonadati</taxon>
        <taxon>Pseudomonadota</taxon>
        <taxon>Alphaproteobacteria</taxon>
        <taxon>Rhodobacterales</taxon>
        <taxon>Paracoccaceae</taxon>
        <taxon>Sedimentitalea</taxon>
    </lineage>
</organism>
<evidence type="ECO:0000259" key="4">
    <source>
        <dbReference type="Pfam" id="PF03446"/>
    </source>
</evidence>
<comment type="caution">
    <text evidence="6">The sequence shown here is derived from an EMBL/GenBank/DDBJ whole genome shotgun (WGS) entry which is preliminary data.</text>
</comment>
<dbReference type="Gene3D" id="3.40.50.720">
    <property type="entry name" value="NAD(P)-binding Rossmann-like Domain"/>
    <property type="match status" value="1"/>
</dbReference>
<dbReference type="Pfam" id="PF14833">
    <property type="entry name" value="NAD_binding_11"/>
    <property type="match status" value="1"/>
</dbReference>
<dbReference type="SUPFAM" id="SSF51735">
    <property type="entry name" value="NAD(P)-binding Rossmann-fold domains"/>
    <property type="match status" value="1"/>
</dbReference>
<dbReference type="InterPro" id="IPR002204">
    <property type="entry name" value="3-OH-isobutyrate_DH-rel_CS"/>
</dbReference>
<name>A0ABT7FAZ6_9RHOB</name>